<dbReference type="Pfam" id="PF02627">
    <property type="entry name" value="CMD"/>
    <property type="match status" value="1"/>
</dbReference>
<dbReference type="SUPFAM" id="SSF69118">
    <property type="entry name" value="AhpD-like"/>
    <property type="match status" value="1"/>
</dbReference>
<keyword evidence="3" id="KW-1185">Reference proteome</keyword>
<dbReference type="Gene3D" id="1.20.1290.10">
    <property type="entry name" value="AhpD-like"/>
    <property type="match status" value="1"/>
</dbReference>
<accession>A0AAD4Q567</accession>
<dbReference type="GO" id="GO:0051920">
    <property type="term" value="F:peroxiredoxin activity"/>
    <property type="evidence" value="ECO:0007669"/>
    <property type="project" value="InterPro"/>
</dbReference>
<organism evidence="2 3">
    <name type="scientific">Talaromyces proteolyticus</name>
    <dbReference type="NCBI Taxonomy" id="1131652"/>
    <lineage>
        <taxon>Eukaryota</taxon>
        <taxon>Fungi</taxon>
        <taxon>Dikarya</taxon>
        <taxon>Ascomycota</taxon>
        <taxon>Pezizomycotina</taxon>
        <taxon>Eurotiomycetes</taxon>
        <taxon>Eurotiomycetidae</taxon>
        <taxon>Eurotiales</taxon>
        <taxon>Trichocomaceae</taxon>
        <taxon>Talaromyces</taxon>
        <taxon>Talaromyces sect. Bacilispori</taxon>
    </lineage>
</organism>
<gene>
    <name evidence="2" type="ORF">BGW36DRAFT_355123</name>
</gene>
<protein>
    <submittedName>
        <fullName evidence="2">AhpD-like protein</fullName>
    </submittedName>
</protein>
<dbReference type="Proteomes" id="UP001201262">
    <property type="component" value="Unassembled WGS sequence"/>
</dbReference>
<dbReference type="PANTHER" id="PTHR34846:SF11">
    <property type="entry name" value="4-CARBOXYMUCONOLACTONE DECARBOXYLASE FAMILY PROTEIN (AFU_ORTHOLOGUE AFUA_6G11590)"/>
    <property type="match status" value="1"/>
</dbReference>
<evidence type="ECO:0000313" key="2">
    <source>
        <dbReference type="EMBL" id="KAH8703715.1"/>
    </source>
</evidence>
<reference evidence="2" key="1">
    <citation type="submission" date="2021-12" db="EMBL/GenBank/DDBJ databases">
        <title>Convergent genome expansion in fungi linked to evolution of root-endophyte symbiosis.</title>
        <authorList>
            <consortium name="DOE Joint Genome Institute"/>
            <person name="Ke Y.-H."/>
            <person name="Bonito G."/>
            <person name="Liao H.-L."/>
            <person name="Looney B."/>
            <person name="Rojas-Flechas A."/>
            <person name="Nash J."/>
            <person name="Hameed K."/>
            <person name="Schadt C."/>
            <person name="Martin F."/>
            <person name="Crous P.W."/>
            <person name="Miettinen O."/>
            <person name="Magnuson J.K."/>
            <person name="Labbe J."/>
            <person name="Jacobson D."/>
            <person name="Doktycz M.J."/>
            <person name="Veneault-Fourrey C."/>
            <person name="Kuo A."/>
            <person name="Mondo S."/>
            <person name="Calhoun S."/>
            <person name="Riley R."/>
            <person name="Ohm R."/>
            <person name="LaButti K."/>
            <person name="Andreopoulos B."/>
            <person name="Pangilinan J."/>
            <person name="Nolan M."/>
            <person name="Tritt A."/>
            <person name="Clum A."/>
            <person name="Lipzen A."/>
            <person name="Daum C."/>
            <person name="Barry K."/>
            <person name="Grigoriev I.V."/>
            <person name="Vilgalys R."/>
        </authorList>
    </citation>
    <scope>NUCLEOTIDE SEQUENCE</scope>
    <source>
        <strain evidence="2">PMI_201</strain>
    </source>
</reference>
<proteinExistence type="predicted"/>
<evidence type="ECO:0000259" key="1">
    <source>
        <dbReference type="Pfam" id="PF02627"/>
    </source>
</evidence>
<evidence type="ECO:0000313" key="3">
    <source>
        <dbReference type="Proteomes" id="UP001201262"/>
    </source>
</evidence>
<dbReference type="PANTHER" id="PTHR34846">
    <property type="entry name" value="4-CARBOXYMUCONOLACTONE DECARBOXYLASE FAMILY PROTEIN (AFU_ORTHOLOGUE AFUA_6G11590)"/>
    <property type="match status" value="1"/>
</dbReference>
<dbReference type="RefSeq" id="XP_046076733.1">
    <property type="nucleotide sequence ID" value="XM_046213610.1"/>
</dbReference>
<feature type="domain" description="Carboxymuconolactone decarboxylase-like" evidence="1">
    <location>
        <begin position="58"/>
        <end position="137"/>
    </location>
</feature>
<dbReference type="InterPro" id="IPR029032">
    <property type="entry name" value="AhpD-like"/>
</dbReference>
<dbReference type="EMBL" id="JAJTJA010000002">
    <property type="protein sequence ID" value="KAH8703715.1"/>
    <property type="molecule type" value="Genomic_DNA"/>
</dbReference>
<sequence length="193" mass="21262">MNRLGLLHPSELDENAKTFYDKLYSYTTTKYGGGKAVFMKKDGRFVGPFGAELHTPMVGEHFLGMTKAISQLPGLSPKNREIAVIVTGAKFNAAYELYGHRYLALSRGISEDEFDTIVHGQCPANFTNEEKSVFEFAHGLVHKSGPLSQDKWDNVLSSLGKDTATALVQVVAFYSYVSVVLNGFDCQVPNVDD</sequence>
<dbReference type="InterPro" id="IPR003779">
    <property type="entry name" value="CMD-like"/>
</dbReference>
<name>A0AAD4Q567_9EURO</name>
<comment type="caution">
    <text evidence="2">The sequence shown here is derived from an EMBL/GenBank/DDBJ whole genome shotgun (WGS) entry which is preliminary data.</text>
</comment>
<dbReference type="GeneID" id="70243897"/>
<dbReference type="AlphaFoldDB" id="A0AAD4Q567"/>